<dbReference type="Pfam" id="PF20149">
    <property type="entry name" value="DUF6532"/>
    <property type="match status" value="1"/>
</dbReference>
<sequence length="347" mass="38787">MPEAREAKCSFIICDEYFGPILVKDGALPLERIDIDATEKEQKRFPKSHPAHQGLPYAIDSSCTAKRGTNKSQGSVYPPHVAHHWEEEGYKSSRGIQFLTHTSAHPMSRAAYESSIKVVNKEAQHIKERARIDEDFCLIIASLIFPRVAILRNDIVKFITPKTDDYFKLTGYSSTKKDNRERVEKALQDYHFIFPVVWKKAAAAADGAADDAANPKLEIKFQANLPFHSGPIIDTINEKFFSKPRCLGRKYKKLFKGPDSHPNEFELPDTMVALVAVYPDYTAGQVAVTGLLKFITDMRNDDEEQAHRVLHKLYLAVGADQAPVAALTTGSAMKVLQLGVADEDTLV</sequence>
<accession>A0AAW0ASX6</accession>
<dbReference type="EMBL" id="JAWWNJ010000050">
    <property type="protein sequence ID" value="KAK7016563.1"/>
    <property type="molecule type" value="Genomic_DNA"/>
</dbReference>
<dbReference type="Proteomes" id="UP001362999">
    <property type="component" value="Unassembled WGS sequence"/>
</dbReference>
<evidence type="ECO:0000259" key="1">
    <source>
        <dbReference type="Pfam" id="PF20149"/>
    </source>
</evidence>
<dbReference type="AlphaFoldDB" id="A0AAW0ASX6"/>
<protein>
    <recommendedName>
        <fullName evidence="1">DUF6532 domain-containing protein</fullName>
    </recommendedName>
</protein>
<evidence type="ECO:0000313" key="2">
    <source>
        <dbReference type="EMBL" id="KAK7016563.1"/>
    </source>
</evidence>
<gene>
    <name evidence="2" type="ORF">R3P38DRAFT_3202752</name>
</gene>
<proteinExistence type="predicted"/>
<organism evidence="2 3">
    <name type="scientific">Favolaschia claudopus</name>
    <dbReference type="NCBI Taxonomy" id="2862362"/>
    <lineage>
        <taxon>Eukaryota</taxon>
        <taxon>Fungi</taxon>
        <taxon>Dikarya</taxon>
        <taxon>Basidiomycota</taxon>
        <taxon>Agaricomycotina</taxon>
        <taxon>Agaricomycetes</taxon>
        <taxon>Agaricomycetidae</taxon>
        <taxon>Agaricales</taxon>
        <taxon>Marasmiineae</taxon>
        <taxon>Mycenaceae</taxon>
        <taxon>Favolaschia</taxon>
    </lineage>
</organism>
<comment type="caution">
    <text evidence="2">The sequence shown here is derived from an EMBL/GenBank/DDBJ whole genome shotgun (WGS) entry which is preliminary data.</text>
</comment>
<name>A0AAW0ASX6_9AGAR</name>
<keyword evidence="3" id="KW-1185">Reference proteome</keyword>
<feature type="domain" description="DUF6532" evidence="1">
    <location>
        <begin position="113"/>
        <end position="277"/>
    </location>
</feature>
<dbReference type="InterPro" id="IPR045341">
    <property type="entry name" value="DUF6532"/>
</dbReference>
<reference evidence="2 3" key="1">
    <citation type="journal article" date="2024" name="J Genomics">
        <title>Draft genome sequencing and assembly of Favolaschia claudopus CIRM-BRFM 2984 isolated from oak limbs.</title>
        <authorList>
            <person name="Navarro D."/>
            <person name="Drula E."/>
            <person name="Chaduli D."/>
            <person name="Cazenave R."/>
            <person name="Ahrendt S."/>
            <person name="Wang J."/>
            <person name="Lipzen A."/>
            <person name="Daum C."/>
            <person name="Barry K."/>
            <person name="Grigoriev I.V."/>
            <person name="Favel A."/>
            <person name="Rosso M.N."/>
            <person name="Martin F."/>
        </authorList>
    </citation>
    <scope>NUCLEOTIDE SEQUENCE [LARGE SCALE GENOMIC DNA]</scope>
    <source>
        <strain evidence="2 3">CIRM-BRFM 2984</strain>
    </source>
</reference>
<evidence type="ECO:0000313" key="3">
    <source>
        <dbReference type="Proteomes" id="UP001362999"/>
    </source>
</evidence>